<dbReference type="GO" id="GO:0005634">
    <property type="term" value="C:nucleus"/>
    <property type="evidence" value="ECO:0007669"/>
    <property type="project" value="UniProtKB-SubCell"/>
</dbReference>
<dbReference type="InterPro" id="IPR006909">
    <property type="entry name" value="Rad21/Rec8_C_eu"/>
</dbReference>
<dbReference type="SUPFAM" id="SSF46785">
    <property type="entry name" value="Winged helix' DNA-binding domain"/>
    <property type="match status" value="1"/>
</dbReference>
<feature type="domain" description="Rad21/Rec8-like protein N-terminal" evidence="6">
    <location>
        <begin position="1"/>
        <end position="101"/>
    </location>
</feature>
<feature type="region of interest" description="Disordered" evidence="4">
    <location>
        <begin position="238"/>
        <end position="261"/>
    </location>
</feature>
<dbReference type="PANTHER" id="PTHR12585:SF69">
    <property type="entry name" value="FI11703P"/>
    <property type="match status" value="1"/>
</dbReference>
<dbReference type="Gene3D" id="1.10.10.580">
    <property type="entry name" value="Structural maintenance of chromosome 1. Chain E"/>
    <property type="match status" value="1"/>
</dbReference>
<dbReference type="Proteomes" id="UP000243579">
    <property type="component" value="Unassembled WGS sequence"/>
</dbReference>
<evidence type="ECO:0000313" key="7">
    <source>
        <dbReference type="EMBL" id="OQR91840.1"/>
    </source>
</evidence>
<dbReference type="Pfam" id="PF04825">
    <property type="entry name" value="Rad21_Rec8_N"/>
    <property type="match status" value="1"/>
</dbReference>
<comment type="similarity">
    <text evidence="2">Belongs to the rad21 family.</text>
</comment>
<reference evidence="7 8" key="1">
    <citation type="journal article" date="2014" name="Genome Biol. Evol.">
        <title>The secreted proteins of Achlya hypogyna and Thraustotheca clavata identify the ancestral oomycete secretome and reveal gene acquisitions by horizontal gene transfer.</title>
        <authorList>
            <person name="Misner I."/>
            <person name="Blouin N."/>
            <person name="Leonard G."/>
            <person name="Richards T.A."/>
            <person name="Lane C.E."/>
        </authorList>
    </citation>
    <scope>NUCLEOTIDE SEQUENCE [LARGE SCALE GENOMIC DNA]</scope>
    <source>
        <strain evidence="7 8">ATCC 48635</strain>
    </source>
</reference>
<gene>
    <name evidence="7" type="ORF">ACHHYP_04299</name>
</gene>
<feature type="domain" description="Rad21/Rec8-like protein C-terminal eukaryotic" evidence="5">
    <location>
        <begin position="510"/>
        <end position="560"/>
    </location>
</feature>
<dbReference type="AlphaFoldDB" id="A0A1V9Z1Y3"/>
<dbReference type="GO" id="GO:0003682">
    <property type="term" value="F:chromatin binding"/>
    <property type="evidence" value="ECO:0007669"/>
    <property type="project" value="TreeGrafter"/>
</dbReference>
<evidence type="ECO:0000256" key="2">
    <source>
        <dbReference type="ARBA" id="ARBA00009870"/>
    </source>
</evidence>
<evidence type="ECO:0000259" key="5">
    <source>
        <dbReference type="Pfam" id="PF04824"/>
    </source>
</evidence>
<dbReference type="InterPro" id="IPR036390">
    <property type="entry name" value="WH_DNA-bd_sf"/>
</dbReference>
<dbReference type="InterPro" id="IPR023093">
    <property type="entry name" value="ScpA-like_C"/>
</dbReference>
<dbReference type="OrthoDB" id="10071381at2759"/>
<name>A0A1V9Z1Y3_ACHHY</name>
<feature type="region of interest" description="Disordered" evidence="4">
    <location>
        <begin position="176"/>
        <end position="207"/>
    </location>
</feature>
<sequence length="578" mass="62871">MFYSQLILAKKGPLGQVWLAAHWDKKLTKAAISAADVGEAADSIANPVVPLALRVSGHLLLGVTRIYSRKVGYLFNDCSEALVKIKMAFRPGVVDLPETASTANLSSINVASFGEFDAQIPYDIQALVAPSLSEWMTTPSQTQARRADITLAESSSASLYNDDSFTVRDSFGNNDSFGGGDWQPFDADDQAQNDLDTSGISDVERGRNAADVSGLSIRPDLDTSIDNLRDDGVDLFQDDKDDVEMGNPEAPDVAADDVSMPDIDMQPVDDNFGINVEPPSPMHSQSIDFHADTSFVPTEMPKRLRKRKIGQDSMTELSSAVIKKGLKDASDIVRVRGGKGEKRAKVVKQPVDELMHPSTKGLNASLLGMFKLTMKHAKLPTHEAPGPVEEEAVERTRRQAAAPSYHEVDEDDEFQAPAAEKEAAPEFEFGAPDPEDDHGLDLAVERSLDDEELRGADGLAMDLDLSLAPAATAEATADMPPPTLASTATHKWHPHTVKVMKVLRQTMEHQESVSYKQLTKTTRSRRTAAALFFELLQLKTLDLVEVDQPTAFGNIQVTKTDRFADYIPAVDGADGVNV</sequence>
<accession>A0A1V9Z1Y3</accession>
<evidence type="ECO:0000256" key="4">
    <source>
        <dbReference type="SAM" id="MobiDB-lite"/>
    </source>
</evidence>
<protein>
    <submittedName>
        <fullName evidence="7">Double-strand-break repair protein rad21</fullName>
    </submittedName>
</protein>
<dbReference type="GO" id="GO:0008278">
    <property type="term" value="C:cohesin complex"/>
    <property type="evidence" value="ECO:0007669"/>
    <property type="project" value="InterPro"/>
</dbReference>
<dbReference type="GO" id="GO:1990414">
    <property type="term" value="P:replication-born double-strand break repair via sister chromatid exchange"/>
    <property type="evidence" value="ECO:0007669"/>
    <property type="project" value="TreeGrafter"/>
</dbReference>
<evidence type="ECO:0000313" key="8">
    <source>
        <dbReference type="Proteomes" id="UP000243579"/>
    </source>
</evidence>
<comment type="subcellular location">
    <subcellularLocation>
        <location evidence="1">Nucleus</location>
    </subcellularLocation>
</comment>
<keyword evidence="8" id="KW-1185">Reference proteome</keyword>
<evidence type="ECO:0000256" key="3">
    <source>
        <dbReference type="ARBA" id="ARBA00023242"/>
    </source>
</evidence>
<dbReference type="PANTHER" id="PTHR12585">
    <property type="entry name" value="SCC1 / RAD21 FAMILY MEMBER"/>
    <property type="match status" value="1"/>
</dbReference>
<dbReference type="STRING" id="1202772.A0A1V9Z1Y3"/>
<evidence type="ECO:0000256" key="1">
    <source>
        <dbReference type="ARBA" id="ARBA00004123"/>
    </source>
</evidence>
<proteinExistence type="inferred from homology"/>
<keyword evidence="3" id="KW-0539">Nucleus</keyword>
<dbReference type="InterPro" id="IPR039781">
    <property type="entry name" value="Rad21/Rec8-like"/>
</dbReference>
<dbReference type="GO" id="GO:0007062">
    <property type="term" value="P:sister chromatid cohesion"/>
    <property type="evidence" value="ECO:0007669"/>
    <property type="project" value="InterPro"/>
</dbReference>
<dbReference type="Pfam" id="PF04824">
    <property type="entry name" value="Rad21_Rec8"/>
    <property type="match status" value="1"/>
</dbReference>
<comment type="caution">
    <text evidence="7">The sequence shown here is derived from an EMBL/GenBank/DDBJ whole genome shotgun (WGS) entry which is preliminary data.</text>
</comment>
<organism evidence="7 8">
    <name type="scientific">Achlya hypogyna</name>
    <name type="common">Oomycete</name>
    <name type="synonym">Protoachlya hypogyna</name>
    <dbReference type="NCBI Taxonomy" id="1202772"/>
    <lineage>
        <taxon>Eukaryota</taxon>
        <taxon>Sar</taxon>
        <taxon>Stramenopiles</taxon>
        <taxon>Oomycota</taxon>
        <taxon>Saprolegniomycetes</taxon>
        <taxon>Saprolegniales</taxon>
        <taxon>Achlyaceae</taxon>
        <taxon>Achlya</taxon>
    </lineage>
</organism>
<evidence type="ECO:0000259" key="6">
    <source>
        <dbReference type="Pfam" id="PF04825"/>
    </source>
</evidence>
<feature type="region of interest" description="Disordered" evidence="4">
    <location>
        <begin position="381"/>
        <end position="423"/>
    </location>
</feature>
<dbReference type="InterPro" id="IPR006910">
    <property type="entry name" value="Rad21_Rec8_N"/>
</dbReference>
<dbReference type="EMBL" id="JNBR01000498">
    <property type="protein sequence ID" value="OQR91840.1"/>
    <property type="molecule type" value="Genomic_DNA"/>
</dbReference>